<accession>A0A8K0D6C3</accession>
<sequence length="367" mass="40766">MFDIIKFLAKQNLALCSHRENDTSANRGNFLELVHLQRALSKKKMGQKISLTYMSPDIRNEFTEILGNKVRQEIIAQVKKAKHYSIFDSTPNIAHKDQTSRVLPYVMIDNQEVRVVESFIDFIETESKTAEGGCKHAVAFLMWLHRPSEEPAPTKVKCYWKKSKLSQKGTSFWFSTVDAFGAKPVEEPQDNFLQDFLDQAAQSTRRGDVLQLFKTPLNIYHLLLEFVNKNGGNSYKESIEFPRQEMSDDLCQKAAKCTLLQAEDRNKCRAGRSDGGSVVLEGGGHNGGDRGIDRVGEVKVGRGVGAWKGESGRSCGDDVGIMVAVVVRSGEDLALVLGEVRGEKRVKWVGEGVLGAGDVRGEREAVG</sequence>
<dbReference type="Proteomes" id="UP000801492">
    <property type="component" value="Unassembled WGS sequence"/>
</dbReference>
<organism evidence="1 2">
    <name type="scientific">Ignelater luminosus</name>
    <name type="common">Cucubano</name>
    <name type="synonym">Pyrophorus luminosus</name>
    <dbReference type="NCBI Taxonomy" id="2038154"/>
    <lineage>
        <taxon>Eukaryota</taxon>
        <taxon>Metazoa</taxon>
        <taxon>Ecdysozoa</taxon>
        <taxon>Arthropoda</taxon>
        <taxon>Hexapoda</taxon>
        <taxon>Insecta</taxon>
        <taxon>Pterygota</taxon>
        <taxon>Neoptera</taxon>
        <taxon>Endopterygota</taxon>
        <taxon>Coleoptera</taxon>
        <taxon>Polyphaga</taxon>
        <taxon>Elateriformia</taxon>
        <taxon>Elateroidea</taxon>
        <taxon>Elateridae</taxon>
        <taxon>Agrypninae</taxon>
        <taxon>Pyrophorini</taxon>
        <taxon>Ignelater</taxon>
    </lineage>
</organism>
<name>A0A8K0D6C3_IGNLU</name>
<gene>
    <name evidence="1" type="ORF">ILUMI_08054</name>
</gene>
<keyword evidence="2" id="KW-1185">Reference proteome</keyword>
<comment type="caution">
    <text evidence="1">The sequence shown here is derived from an EMBL/GenBank/DDBJ whole genome shotgun (WGS) entry which is preliminary data.</text>
</comment>
<protein>
    <submittedName>
        <fullName evidence="1">Uncharacterized protein</fullName>
    </submittedName>
</protein>
<evidence type="ECO:0000313" key="1">
    <source>
        <dbReference type="EMBL" id="KAF2898121.1"/>
    </source>
</evidence>
<proteinExistence type="predicted"/>
<dbReference type="PANTHER" id="PTHR45749">
    <property type="match status" value="1"/>
</dbReference>
<dbReference type="EMBL" id="VTPC01003689">
    <property type="protein sequence ID" value="KAF2898121.1"/>
    <property type="molecule type" value="Genomic_DNA"/>
</dbReference>
<dbReference type="OrthoDB" id="6759200at2759"/>
<reference evidence="1" key="1">
    <citation type="submission" date="2019-08" db="EMBL/GenBank/DDBJ databases">
        <title>The genome of the North American firefly Photinus pyralis.</title>
        <authorList>
            <consortium name="Photinus pyralis genome working group"/>
            <person name="Fallon T.R."/>
            <person name="Sander Lower S.E."/>
            <person name="Weng J.-K."/>
        </authorList>
    </citation>
    <scope>NUCLEOTIDE SEQUENCE</scope>
    <source>
        <strain evidence="1">TRF0915ILg1</strain>
        <tissue evidence="1">Whole body</tissue>
    </source>
</reference>
<evidence type="ECO:0000313" key="2">
    <source>
        <dbReference type="Proteomes" id="UP000801492"/>
    </source>
</evidence>
<dbReference type="AlphaFoldDB" id="A0A8K0D6C3"/>
<dbReference type="PANTHER" id="PTHR45749:SF21">
    <property type="entry name" value="DUF4371 DOMAIN-CONTAINING PROTEIN"/>
    <property type="match status" value="1"/>
</dbReference>